<dbReference type="EMBL" id="AMCI01009196">
    <property type="protein sequence ID" value="EJW89881.1"/>
    <property type="molecule type" value="Genomic_DNA"/>
</dbReference>
<evidence type="ECO:0008006" key="2">
    <source>
        <dbReference type="Google" id="ProtNLM"/>
    </source>
</evidence>
<protein>
    <recommendedName>
        <fullName evidence="2">Lipoprotein</fullName>
    </recommendedName>
</protein>
<dbReference type="Gene3D" id="2.60.40.1740">
    <property type="entry name" value="hypothetical protein (bacova_03559)"/>
    <property type="match status" value="1"/>
</dbReference>
<organism evidence="1">
    <name type="scientific">gut metagenome</name>
    <dbReference type="NCBI Taxonomy" id="749906"/>
    <lineage>
        <taxon>unclassified sequences</taxon>
        <taxon>metagenomes</taxon>
        <taxon>organismal metagenomes</taxon>
    </lineage>
</organism>
<reference evidence="1" key="1">
    <citation type="journal article" date="2012" name="PLoS ONE">
        <title>Gene sets for utilization of primary and secondary nutrition supplies in the distal gut of endangered iberian lynx.</title>
        <authorList>
            <person name="Alcaide M."/>
            <person name="Messina E."/>
            <person name="Richter M."/>
            <person name="Bargiela R."/>
            <person name="Peplies J."/>
            <person name="Huws S.A."/>
            <person name="Newbold C.J."/>
            <person name="Golyshin P.N."/>
            <person name="Simon M.A."/>
            <person name="Lopez G."/>
            <person name="Yakimov M.M."/>
            <person name="Ferrer M."/>
        </authorList>
    </citation>
    <scope>NUCLEOTIDE SEQUENCE</scope>
</reference>
<gene>
    <name evidence="1" type="ORF">EVA_22014</name>
</gene>
<dbReference type="PROSITE" id="PS51257">
    <property type="entry name" value="PROKAR_LIPOPROTEIN"/>
    <property type="match status" value="1"/>
</dbReference>
<evidence type="ECO:0000313" key="1">
    <source>
        <dbReference type="EMBL" id="EJW89881.1"/>
    </source>
</evidence>
<comment type="caution">
    <text evidence="1">The sequence shown here is derived from an EMBL/GenBank/DDBJ whole genome shotgun (WGS) entry which is preliminary data.</text>
</comment>
<accession>J9F4Q4</accession>
<sequence>MKNLLKYMAFGFLSVVAVGCNDSQSDLLEPKVYFESESFRLEVKSEKSMTYDLKARVSSAVGSETSLTYAFGNEEDVNAYNQKHGTEYVLFNKIWSL</sequence>
<dbReference type="AlphaFoldDB" id="J9F4Q4"/>
<name>J9F4Q4_9ZZZZ</name>
<proteinExistence type="predicted"/>